<dbReference type="InterPro" id="IPR037523">
    <property type="entry name" value="VOC_core"/>
</dbReference>
<dbReference type="PROSITE" id="PS51819">
    <property type="entry name" value="VOC"/>
    <property type="match status" value="1"/>
</dbReference>
<dbReference type="InterPro" id="IPR029068">
    <property type="entry name" value="Glyas_Bleomycin-R_OHBP_Dase"/>
</dbReference>
<sequence length="132" mass="15080">METKMIWGNLSSNNLDATRNFYTKLGFEFNGKHSSDDAASFLFGGNKFIINFFKKNKLKDDTNGSIGNWEKQSEVLFSLSANTRAEVDKWRDKVLECGGQIFSEPQNYGEGYTFCFSDPDGHKFNVLYWPGM</sequence>
<reference evidence="2 3" key="1">
    <citation type="submission" date="2014-07" db="EMBL/GenBank/DDBJ databases">
        <title>Genome of Flavobacterium reichenbachii LMG 25512.</title>
        <authorList>
            <person name="Stropko S.J."/>
            <person name="Pipes S.E."/>
            <person name="Newman J.D."/>
        </authorList>
    </citation>
    <scope>NUCLEOTIDE SEQUENCE [LARGE SCALE GENOMIC DNA]</scope>
    <source>
        <strain evidence="2 3">LMG 25512</strain>
    </source>
</reference>
<keyword evidence="3" id="KW-1185">Reference proteome</keyword>
<feature type="domain" description="VOC" evidence="1">
    <location>
        <begin position="4"/>
        <end position="129"/>
    </location>
</feature>
<dbReference type="PANTHER" id="PTHR36503:SF2">
    <property type="entry name" value="BLR2408 PROTEIN"/>
    <property type="match status" value="1"/>
</dbReference>
<evidence type="ECO:0000313" key="2">
    <source>
        <dbReference type="EMBL" id="KFF03543.1"/>
    </source>
</evidence>
<dbReference type="PANTHER" id="PTHR36503">
    <property type="entry name" value="BLR2520 PROTEIN"/>
    <property type="match status" value="1"/>
</dbReference>
<accession>A0A085ZGH9</accession>
<dbReference type="RefSeq" id="WP_035689341.1">
    <property type="nucleotide sequence ID" value="NZ_JPRL01000002.1"/>
</dbReference>
<evidence type="ECO:0000313" key="3">
    <source>
        <dbReference type="Proteomes" id="UP000028715"/>
    </source>
</evidence>
<name>A0A085ZGH9_9FLAO</name>
<evidence type="ECO:0000259" key="1">
    <source>
        <dbReference type="PROSITE" id="PS51819"/>
    </source>
</evidence>
<dbReference type="SUPFAM" id="SSF54593">
    <property type="entry name" value="Glyoxalase/Bleomycin resistance protein/Dihydroxybiphenyl dioxygenase"/>
    <property type="match status" value="1"/>
</dbReference>
<protein>
    <submittedName>
        <fullName evidence="2">Glyoxalase</fullName>
    </submittedName>
</protein>
<gene>
    <name evidence="2" type="ORF">IW19_21950</name>
</gene>
<organism evidence="2 3">
    <name type="scientific">Flavobacterium reichenbachii</name>
    <dbReference type="NCBI Taxonomy" id="362418"/>
    <lineage>
        <taxon>Bacteria</taxon>
        <taxon>Pseudomonadati</taxon>
        <taxon>Bacteroidota</taxon>
        <taxon>Flavobacteriia</taxon>
        <taxon>Flavobacteriales</taxon>
        <taxon>Flavobacteriaceae</taxon>
        <taxon>Flavobacterium</taxon>
    </lineage>
</organism>
<proteinExistence type="predicted"/>
<dbReference type="OrthoDB" id="669651at2"/>
<dbReference type="eggNOG" id="COG3607">
    <property type="taxonomic scope" value="Bacteria"/>
</dbReference>
<dbReference type="Proteomes" id="UP000028715">
    <property type="component" value="Unassembled WGS sequence"/>
</dbReference>
<dbReference type="EMBL" id="JPRL01000002">
    <property type="protein sequence ID" value="KFF03543.1"/>
    <property type="molecule type" value="Genomic_DNA"/>
</dbReference>
<dbReference type="Gene3D" id="3.10.180.10">
    <property type="entry name" value="2,3-Dihydroxybiphenyl 1,2-Dioxygenase, domain 1"/>
    <property type="match status" value="1"/>
</dbReference>
<dbReference type="InterPro" id="IPR004360">
    <property type="entry name" value="Glyas_Fos-R_dOase_dom"/>
</dbReference>
<dbReference type="AlphaFoldDB" id="A0A085ZGH9"/>
<dbReference type="Pfam" id="PF00903">
    <property type="entry name" value="Glyoxalase"/>
    <property type="match status" value="1"/>
</dbReference>
<comment type="caution">
    <text evidence="2">The sequence shown here is derived from an EMBL/GenBank/DDBJ whole genome shotgun (WGS) entry which is preliminary data.</text>
</comment>